<dbReference type="AlphaFoldDB" id="A0A6J6ZS14"/>
<dbReference type="Pfam" id="PF00561">
    <property type="entry name" value="Abhydrolase_1"/>
    <property type="match status" value="1"/>
</dbReference>
<dbReference type="EMBL" id="CAEZYO010000012">
    <property type="protein sequence ID" value="CAB4726951.1"/>
    <property type="molecule type" value="Genomic_DNA"/>
</dbReference>
<dbReference type="SUPFAM" id="SSF53474">
    <property type="entry name" value="alpha/beta-Hydrolases"/>
    <property type="match status" value="1"/>
</dbReference>
<sequence>MQSLFFTIDVSTIVSMKTHLINMPKEQLLEVVTVGEPHSTALVFHHGALGSSENMAPLFREAQSRGIFAIGITRPGYSGSTRREGRRTNDYFLETQAAINHFRVEKFVSLGWSSGSPAAISDTQDNRCVGAITIAGDAPRVSADWHSYIEKYPPNNGTSEDFEMPSFDAFRSCSAEQLISFFGPALSQRDSETCEGGASQELAEAMRRGMAPGDFGALDDFESDGAAWGIDLGKVSQPVAVFQGDEDRMCTPAHGHFLADNLKNAQLIMETGEGHISLMYNKSKKIIDAAVEFLNRG</sequence>
<accession>A0A6J6ZS14</accession>
<evidence type="ECO:0000313" key="3">
    <source>
        <dbReference type="EMBL" id="CAB4726951.1"/>
    </source>
</evidence>
<dbReference type="EMBL" id="CAFABC010000012">
    <property type="protein sequence ID" value="CAB4822528.1"/>
    <property type="molecule type" value="Genomic_DNA"/>
</dbReference>
<feature type="domain" description="AB hydrolase-1" evidence="1">
    <location>
        <begin position="41"/>
        <end position="281"/>
    </location>
</feature>
<organism evidence="4">
    <name type="scientific">freshwater metagenome</name>
    <dbReference type="NCBI Taxonomy" id="449393"/>
    <lineage>
        <taxon>unclassified sequences</taxon>
        <taxon>metagenomes</taxon>
        <taxon>ecological metagenomes</taxon>
    </lineage>
</organism>
<protein>
    <submittedName>
        <fullName evidence="4">Unannotated protein</fullName>
    </submittedName>
</protein>
<evidence type="ECO:0000313" key="5">
    <source>
        <dbReference type="EMBL" id="CAB5144582.1"/>
    </source>
</evidence>
<evidence type="ECO:0000259" key="1">
    <source>
        <dbReference type="Pfam" id="PF00561"/>
    </source>
</evidence>
<dbReference type="EMBL" id="CAFBRY010000015">
    <property type="protein sequence ID" value="CAB5144582.1"/>
    <property type="molecule type" value="Genomic_DNA"/>
</dbReference>
<dbReference type="Gene3D" id="3.40.50.1820">
    <property type="entry name" value="alpha/beta hydrolase"/>
    <property type="match status" value="1"/>
</dbReference>
<evidence type="ECO:0000313" key="4">
    <source>
        <dbReference type="EMBL" id="CAB4822528.1"/>
    </source>
</evidence>
<dbReference type="EMBL" id="CAESAH010000014">
    <property type="protein sequence ID" value="CAB4337381.1"/>
    <property type="molecule type" value="Genomic_DNA"/>
</dbReference>
<gene>
    <name evidence="3" type="ORF">UFOPK2731_00581</name>
    <name evidence="4" type="ORF">UFOPK3161_00656</name>
    <name evidence="2" type="ORF">UFOPK3962_00689</name>
    <name evidence="5" type="ORF">UFOPK4427_00710</name>
</gene>
<dbReference type="InterPro" id="IPR000073">
    <property type="entry name" value="AB_hydrolase_1"/>
</dbReference>
<proteinExistence type="predicted"/>
<dbReference type="InterPro" id="IPR029058">
    <property type="entry name" value="AB_hydrolase_fold"/>
</dbReference>
<evidence type="ECO:0000313" key="2">
    <source>
        <dbReference type="EMBL" id="CAB4337381.1"/>
    </source>
</evidence>
<reference evidence="4" key="1">
    <citation type="submission" date="2020-05" db="EMBL/GenBank/DDBJ databases">
        <authorList>
            <person name="Chiriac C."/>
            <person name="Salcher M."/>
            <person name="Ghai R."/>
            <person name="Kavagutti S V."/>
        </authorList>
    </citation>
    <scope>NUCLEOTIDE SEQUENCE</scope>
</reference>
<name>A0A6J6ZS14_9ZZZZ</name>